<dbReference type="Gene3D" id="1.10.510.10">
    <property type="entry name" value="Transferase(Phosphotransferase) domain 1"/>
    <property type="match status" value="1"/>
</dbReference>
<keyword evidence="7" id="KW-0732">Signal</keyword>
<comment type="caution">
    <text evidence="19">Lacks conserved residue(s) required for the propagation of feature annotation.</text>
</comment>
<dbReference type="GO" id="GO:0005886">
    <property type="term" value="C:plasma membrane"/>
    <property type="evidence" value="ECO:0007669"/>
    <property type="project" value="UniProtKB-SubCell"/>
</dbReference>
<keyword evidence="12 21" id="KW-1133">Transmembrane helix</keyword>
<dbReference type="Pfam" id="PF07714">
    <property type="entry name" value="PK_Tyr_Ser-Thr"/>
    <property type="match status" value="1"/>
</dbReference>
<dbReference type="Pfam" id="PF00954">
    <property type="entry name" value="S_locus_glycop"/>
    <property type="match status" value="1"/>
</dbReference>
<keyword evidence="5" id="KW-0808">Transferase</keyword>
<keyword evidence="15" id="KW-0675">Receptor</keyword>
<dbReference type="SUPFAM" id="SSF51110">
    <property type="entry name" value="alpha-D-mannose-specific plant lectins"/>
    <property type="match status" value="1"/>
</dbReference>
<feature type="domain" description="Protein kinase" evidence="22">
    <location>
        <begin position="569"/>
        <end position="854"/>
    </location>
</feature>
<keyword evidence="10" id="KW-0418">Kinase</keyword>
<evidence type="ECO:0000259" key="24">
    <source>
        <dbReference type="PROSITE" id="PS50927"/>
    </source>
</evidence>
<evidence type="ECO:0000256" key="5">
    <source>
        <dbReference type="ARBA" id="ARBA00022679"/>
    </source>
</evidence>
<gene>
    <name evidence="26" type="ORF">SVIM_LOCUS313591</name>
</gene>
<dbReference type="PROSITE" id="PS50011">
    <property type="entry name" value="PROTEIN_KINASE_DOM"/>
    <property type="match status" value="1"/>
</dbReference>
<dbReference type="GO" id="GO:0030246">
    <property type="term" value="F:carbohydrate binding"/>
    <property type="evidence" value="ECO:0007669"/>
    <property type="project" value="UniProtKB-KW"/>
</dbReference>
<dbReference type="InterPro" id="IPR000858">
    <property type="entry name" value="S_locus_glycoprot_dom"/>
</dbReference>
<feature type="domain" description="Bulb-type lectin" evidence="24">
    <location>
        <begin position="78"/>
        <end position="203"/>
    </location>
</feature>
<evidence type="ECO:0000256" key="19">
    <source>
        <dbReference type="PROSITE-ProRule" id="PRU00076"/>
    </source>
</evidence>
<dbReference type="FunFam" id="1.10.510.10:FF:000060">
    <property type="entry name" value="G-type lectin S-receptor-like serine/threonine-protein kinase"/>
    <property type="match status" value="1"/>
</dbReference>
<dbReference type="InterPro" id="IPR011009">
    <property type="entry name" value="Kinase-like_dom_sf"/>
</dbReference>
<evidence type="ECO:0000259" key="22">
    <source>
        <dbReference type="PROSITE" id="PS50011"/>
    </source>
</evidence>
<evidence type="ECO:0000256" key="9">
    <source>
        <dbReference type="ARBA" id="ARBA00022741"/>
    </source>
</evidence>
<comment type="catalytic activity">
    <reaction evidence="18">
        <text>L-seryl-[protein] + ATP = O-phospho-L-seryl-[protein] + ADP + H(+)</text>
        <dbReference type="Rhea" id="RHEA:17989"/>
        <dbReference type="Rhea" id="RHEA-COMP:9863"/>
        <dbReference type="Rhea" id="RHEA-COMP:11604"/>
        <dbReference type="ChEBI" id="CHEBI:15378"/>
        <dbReference type="ChEBI" id="CHEBI:29999"/>
        <dbReference type="ChEBI" id="CHEBI:30616"/>
        <dbReference type="ChEBI" id="CHEBI:83421"/>
        <dbReference type="ChEBI" id="CHEBI:456216"/>
        <dbReference type="EC" id="2.7.11.1"/>
    </reaction>
</comment>
<proteinExistence type="predicted"/>
<evidence type="ECO:0000256" key="8">
    <source>
        <dbReference type="ARBA" id="ARBA00022734"/>
    </source>
</evidence>
<protein>
    <recommendedName>
        <fullName evidence="2">non-specific serine/threonine protein kinase</fullName>
        <ecNumber evidence="2">2.7.11.1</ecNumber>
    </recommendedName>
</protein>
<keyword evidence="8" id="KW-0430">Lectin</keyword>
<evidence type="ECO:0000256" key="18">
    <source>
        <dbReference type="ARBA" id="ARBA00048679"/>
    </source>
</evidence>
<evidence type="ECO:0000313" key="26">
    <source>
        <dbReference type="EMBL" id="VFU48168.1"/>
    </source>
</evidence>
<dbReference type="InterPro" id="IPR001480">
    <property type="entry name" value="Bulb-type_lectin_dom"/>
</dbReference>
<sequence>MMQAWNLWKDGKALEMMDLSIRQSCPSSEVLRCIQVGLLCVQDGAANIIQSPDQIMNPAKSSLSALFFFLAFPLCSSIDIIAPNQSIKDGDVLVSDGQRYALGFFSPGNSTRRYVGIWYHKVSEQTVVWVANRDNPVNGTSGVLAIDNQGNLALHANNRSSVTVWSTNVSASSMMTDCLAQLLDTGNLVLVQRDSKRVLWQSFDHATDTLLPDMKLGLDLKIGLNWSLSSWKSKDNPGTGTVSYGIDPTGFAQLFLYKDQARWWRGGPWTGQRWSGVPEMTPTYIFNVTFLSNLNEVSIMYRMNNPSVISRMVVNESGLVQRLTWNGRDQRWIGIWSAPKDQCDGYSQCGKNSNCDPYKANDFICNCLPGFEPESPREWYLRDGSKGCIRKPNVSTCHSGEGFVKLARVKVPDTSMARANMSLSLKECGQECSRNCSCTAYASADERGIGCLRWHGDLVDTRTYTEVGQDIYIRVDAAELAKYRKSRPLAKAGIQTALIVSVGVALFLILFLVCCFIRKKKKASDRNRSFLSSPKYLGKSPINEFDEGRTSSDLPLFDLSAIAAATDNFSDANKLGEGGFGSVYKGLLHNGMEIAVKRLAKYSGQGVEEFKNEVELIARLQHRNLVRILGCCIQGGEKMLIYEYLPNKSLDSFIFDESKRSLLDWSTRHNIICGVARGILYLHEDSRLRIIHRDLKASNVLLDASMNPKISDFGMARIFGVDQIEENTNRVVGTYGYMSPEYAMQGLFSVKSDVYSFGVLLLEVITSRKNSRFYDETTASNLVGYIWDLWREGRALQLVDTSMGESYPRDQVLKCIQIGLLCVQESATDRPTMSNVVFMLSNDTTLPSPKQPAFILKESYNSGDPSTSQGTHSVNEVTMTVLEAR</sequence>
<accession>A0A6N2MJG3</accession>
<keyword evidence="6 21" id="KW-0812">Transmembrane</keyword>
<dbReference type="AlphaFoldDB" id="A0A6N2MJG3"/>
<dbReference type="InterPro" id="IPR017441">
    <property type="entry name" value="Protein_kinase_ATP_BS"/>
</dbReference>
<dbReference type="CDD" id="cd14066">
    <property type="entry name" value="STKc_IRAK"/>
    <property type="match status" value="1"/>
</dbReference>
<keyword evidence="11 20" id="KW-0067">ATP-binding</keyword>
<evidence type="ECO:0000256" key="11">
    <source>
        <dbReference type="ARBA" id="ARBA00022840"/>
    </source>
</evidence>
<keyword evidence="4" id="KW-0723">Serine/threonine-protein kinase</keyword>
<keyword evidence="3" id="KW-1003">Cell membrane</keyword>
<keyword evidence="16" id="KW-0325">Glycoprotein</keyword>
<organism evidence="26">
    <name type="scientific">Salix viminalis</name>
    <name type="common">Common osier</name>
    <name type="synonym">Basket willow</name>
    <dbReference type="NCBI Taxonomy" id="40686"/>
    <lineage>
        <taxon>Eukaryota</taxon>
        <taxon>Viridiplantae</taxon>
        <taxon>Streptophyta</taxon>
        <taxon>Embryophyta</taxon>
        <taxon>Tracheophyta</taxon>
        <taxon>Spermatophyta</taxon>
        <taxon>Magnoliopsida</taxon>
        <taxon>eudicotyledons</taxon>
        <taxon>Gunneridae</taxon>
        <taxon>Pentapetalae</taxon>
        <taxon>rosids</taxon>
        <taxon>fabids</taxon>
        <taxon>Malpighiales</taxon>
        <taxon>Salicaceae</taxon>
        <taxon>Saliceae</taxon>
        <taxon>Salix</taxon>
    </lineage>
</organism>
<keyword evidence="13 21" id="KW-0472">Membrane</keyword>
<dbReference type="CDD" id="cd01098">
    <property type="entry name" value="PAN_AP_plant"/>
    <property type="match status" value="1"/>
</dbReference>
<dbReference type="PROSITE" id="PS00108">
    <property type="entry name" value="PROTEIN_KINASE_ST"/>
    <property type="match status" value="1"/>
</dbReference>
<keyword evidence="9 20" id="KW-0547">Nucleotide-binding</keyword>
<dbReference type="SMART" id="SM00473">
    <property type="entry name" value="PAN_AP"/>
    <property type="match status" value="1"/>
</dbReference>
<evidence type="ECO:0000256" key="4">
    <source>
        <dbReference type="ARBA" id="ARBA00022527"/>
    </source>
</evidence>
<dbReference type="InterPro" id="IPR036426">
    <property type="entry name" value="Bulb-type_lectin_dom_sf"/>
</dbReference>
<comment type="subcellular location">
    <subcellularLocation>
        <location evidence="1">Cell membrane</location>
        <topology evidence="1">Single-pass type I membrane protein</topology>
    </subcellularLocation>
</comment>
<evidence type="ECO:0000256" key="13">
    <source>
        <dbReference type="ARBA" id="ARBA00023136"/>
    </source>
</evidence>
<dbReference type="GO" id="GO:0004674">
    <property type="term" value="F:protein serine/threonine kinase activity"/>
    <property type="evidence" value="ECO:0007669"/>
    <property type="project" value="UniProtKB-KW"/>
</dbReference>
<evidence type="ECO:0000259" key="25">
    <source>
        <dbReference type="PROSITE" id="PS50948"/>
    </source>
</evidence>
<dbReference type="Pfam" id="PF11883">
    <property type="entry name" value="DUF3403"/>
    <property type="match status" value="1"/>
</dbReference>
<evidence type="ECO:0000256" key="12">
    <source>
        <dbReference type="ARBA" id="ARBA00022989"/>
    </source>
</evidence>
<evidence type="ECO:0000256" key="10">
    <source>
        <dbReference type="ARBA" id="ARBA00022777"/>
    </source>
</evidence>
<dbReference type="SMART" id="SM00108">
    <property type="entry name" value="B_lectin"/>
    <property type="match status" value="1"/>
</dbReference>
<dbReference type="PROSITE" id="PS50927">
    <property type="entry name" value="BULB_LECTIN"/>
    <property type="match status" value="1"/>
</dbReference>
<keyword evidence="19" id="KW-0245">EGF-like domain</keyword>
<evidence type="ECO:0000256" key="15">
    <source>
        <dbReference type="ARBA" id="ARBA00023170"/>
    </source>
</evidence>
<feature type="domain" description="EGF-like" evidence="23">
    <location>
        <begin position="339"/>
        <end position="377"/>
    </location>
</feature>
<keyword evidence="14" id="KW-1015">Disulfide bond</keyword>
<feature type="transmembrane region" description="Helical" evidence="21">
    <location>
        <begin position="492"/>
        <end position="517"/>
    </location>
</feature>
<dbReference type="PROSITE" id="PS00107">
    <property type="entry name" value="PROTEIN_KINASE_ATP"/>
    <property type="match status" value="1"/>
</dbReference>
<feature type="binding site" evidence="20">
    <location>
        <position position="597"/>
    </location>
    <ligand>
        <name>ATP</name>
        <dbReference type="ChEBI" id="CHEBI:30616"/>
    </ligand>
</feature>
<dbReference type="EC" id="2.7.11.1" evidence="2"/>
<dbReference type="FunFam" id="3.30.200.20:FF:000330">
    <property type="entry name" value="G-type lectin S-receptor-like serine/threonine-protein kinase At4g03230"/>
    <property type="match status" value="1"/>
</dbReference>
<evidence type="ECO:0000256" key="7">
    <source>
        <dbReference type="ARBA" id="ARBA00022729"/>
    </source>
</evidence>
<evidence type="ECO:0000256" key="20">
    <source>
        <dbReference type="PROSITE-ProRule" id="PRU10141"/>
    </source>
</evidence>
<dbReference type="Gene3D" id="3.30.200.20">
    <property type="entry name" value="Phosphorylase Kinase, domain 1"/>
    <property type="match status" value="1"/>
</dbReference>
<dbReference type="InterPro" id="IPR008271">
    <property type="entry name" value="Ser/Thr_kinase_AS"/>
</dbReference>
<dbReference type="SUPFAM" id="SSF56112">
    <property type="entry name" value="Protein kinase-like (PK-like)"/>
    <property type="match status" value="1"/>
</dbReference>
<evidence type="ECO:0000259" key="23">
    <source>
        <dbReference type="PROSITE" id="PS50026"/>
    </source>
</evidence>
<dbReference type="InterPro" id="IPR003609">
    <property type="entry name" value="Pan_app"/>
</dbReference>
<evidence type="ECO:0000256" key="21">
    <source>
        <dbReference type="SAM" id="Phobius"/>
    </source>
</evidence>
<evidence type="ECO:0000256" key="16">
    <source>
        <dbReference type="ARBA" id="ARBA00023180"/>
    </source>
</evidence>
<feature type="domain" description="Apple" evidence="25">
    <location>
        <begin position="397"/>
        <end position="476"/>
    </location>
</feature>
<dbReference type="GO" id="GO:0005524">
    <property type="term" value="F:ATP binding"/>
    <property type="evidence" value="ECO:0007669"/>
    <property type="project" value="UniProtKB-UniRule"/>
</dbReference>
<dbReference type="CDD" id="cd00028">
    <property type="entry name" value="B_lectin"/>
    <property type="match status" value="1"/>
</dbReference>
<dbReference type="Pfam" id="PF08276">
    <property type="entry name" value="PAN_2"/>
    <property type="match status" value="1"/>
</dbReference>
<dbReference type="PROSITE" id="PS50948">
    <property type="entry name" value="PAN"/>
    <property type="match status" value="1"/>
</dbReference>
<dbReference type="GO" id="GO:0048544">
    <property type="term" value="P:recognition of pollen"/>
    <property type="evidence" value="ECO:0007669"/>
    <property type="project" value="InterPro"/>
</dbReference>
<dbReference type="PANTHER" id="PTHR27002">
    <property type="entry name" value="RECEPTOR-LIKE SERINE/THREONINE-PROTEIN KINASE SD1-8"/>
    <property type="match status" value="1"/>
</dbReference>
<evidence type="ECO:0000256" key="14">
    <source>
        <dbReference type="ARBA" id="ARBA00023157"/>
    </source>
</evidence>
<reference evidence="26" key="1">
    <citation type="submission" date="2019-03" db="EMBL/GenBank/DDBJ databases">
        <authorList>
            <person name="Mank J."/>
            <person name="Almeida P."/>
        </authorList>
    </citation>
    <scope>NUCLEOTIDE SEQUENCE</scope>
    <source>
        <strain evidence="26">78183</strain>
    </source>
</reference>
<dbReference type="InterPro" id="IPR000719">
    <property type="entry name" value="Prot_kinase_dom"/>
</dbReference>
<name>A0A6N2MJG3_SALVM</name>
<dbReference type="Pfam" id="PF01453">
    <property type="entry name" value="B_lectin"/>
    <property type="match status" value="1"/>
</dbReference>
<dbReference type="InterPro" id="IPR021820">
    <property type="entry name" value="S-locus_recpt_kinase_C"/>
</dbReference>
<dbReference type="FunFam" id="2.90.10.10:FF:000029">
    <property type="entry name" value="G-type lectin S-receptor-like serine/threonine-protein kinase"/>
    <property type="match status" value="1"/>
</dbReference>
<dbReference type="InterPro" id="IPR001245">
    <property type="entry name" value="Ser-Thr/Tyr_kinase_cat_dom"/>
</dbReference>
<dbReference type="SMART" id="SM00220">
    <property type="entry name" value="S_TKc"/>
    <property type="match status" value="1"/>
</dbReference>
<dbReference type="InterPro" id="IPR000742">
    <property type="entry name" value="EGF"/>
</dbReference>
<dbReference type="Gene3D" id="2.90.10.10">
    <property type="entry name" value="Bulb-type lectin domain"/>
    <property type="match status" value="1"/>
</dbReference>
<evidence type="ECO:0000256" key="2">
    <source>
        <dbReference type="ARBA" id="ARBA00012513"/>
    </source>
</evidence>
<comment type="catalytic activity">
    <reaction evidence="17">
        <text>L-threonyl-[protein] + ATP = O-phospho-L-threonyl-[protein] + ADP + H(+)</text>
        <dbReference type="Rhea" id="RHEA:46608"/>
        <dbReference type="Rhea" id="RHEA-COMP:11060"/>
        <dbReference type="Rhea" id="RHEA-COMP:11605"/>
        <dbReference type="ChEBI" id="CHEBI:15378"/>
        <dbReference type="ChEBI" id="CHEBI:30013"/>
        <dbReference type="ChEBI" id="CHEBI:30616"/>
        <dbReference type="ChEBI" id="CHEBI:61977"/>
        <dbReference type="ChEBI" id="CHEBI:456216"/>
        <dbReference type="EC" id="2.7.11.1"/>
    </reaction>
</comment>
<evidence type="ECO:0000256" key="3">
    <source>
        <dbReference type="ARBA" id="ARBA00022475"/>
    </source>
</evidence>
<evidence type="ECO:0000256" key="6">
    <source>
        <dbReference type="ARBA" id="ARBA00022692"/>
    </source>
</evidence>
<evidence type="ECO:0000256" key="17">
    <source>
        <dbReference type="ARBA" id="ARBA00047899"/>
    </source>
</evidence>
<evidence type="ECO:0000256" key="1">
    <source>
        <dbReference type="ARBA" id="ARBA00004251"/>
    </source>
</evidence>
<dbReference type="PROSITE" id="PS50026">
    <property type="entry name" value="EGF_3"/>
    <property type="match status" value="1"/>
</dbReference>
<dbReference type="PANTHER" id="PTHR27002:SF1095">
    <property type="entry name" value="G-TYPE LECTIN S-RECEPTOR-LIKE SERINE_THREONINE-PROTEIN KINASE RKS1"/>
    <property type="match status" value="1"/>
</dbReference>
<dbReference type="EMBL" id="CAADRP010001686">
    <property type="protein sequence ID" value="VFU48168.1"/>
    <property type="molecule type" value="Genomic_DNA"/>
</dbReference>